<sequence length="73" mass="8126">MKGIYGSPLLSASVCLATPNCVSGLGRSDPILHAFPFHFHLITSHHITSHFLLLLNSTLRLFLPRQEGEEEEQ</sequence>
<organism evidence="1 2">
    <name type="scientific">Canavalia gladiata</name>
    <name type="common">Sword bean</name>
    <name type="synonym">Dolichos gladiatus</name>
    <dbReference type="NCBI Taxonomy" id="3824"/>
    <lineage>
        <taxon>Eukaryota</taxon>
        <taxon>Viridiplantae</taxon>
        <taxon>Streptophyta</taxon>
        <taxon>Embryophyta</taxon>
        <taxon>Tracheophyta</taxon>
        <taxon>Spermatophyta</taxon>
        <taxon>Magnoliopsida</taxon>
        <taxon>eudicotyledons</taxon>
        <taxon>Gunneridae</taxon>
        <taxon>Pentapetalae</taxon>
        <taxon>rosids</taxon>
        <taxon>fabids</taxon>
        <taxon>Fabales</taxon>
        <taxon>Fabaceae</taxon>
        <taxon>Papilionoideae</taxon>
        <taxon>50 kb inversion clade</taxon>
        <taxon>NPAAA clade</taxon>
        <taxon>indigoferoid/millettioid clade</taxon>
        <taxon>Phaseoleae</taxon>
        <taxon>Canavalia</taxon>
    </lineage>
</organism>
<protein>
    <submittedName>
        <fullName evidence="1">Uncharacterized protein</fullName>
    </submittedName>
</protein>
<dbReference type="AlphaFoldDB" id="A0AAN9MAD4"/>
<comment type="caution">
    <text evidence="1">The sequence shown here is derived from an EMBL/GenBank/DDBJ whole genome shotgun (WGS) entry which is preliminary data.</text>
</comment>
<dbReference type="Proteomes" id="UP001367508">
    <property type="component" value="Unassembled WGS sequence"/>
</dbReference>
<accession>A0AAN9MAD4</accession>
<evidence type="ECO:0000313" key="1">
    <source>
        <dbReference type="EMBL" id="KAK7350366.1"/>
    </source>
</evidence>
<dbReference type="EMBL" id="JAYMYQ010000002">
    <property type="protein sequence ID" value="KAK7350366.1"/>
    <property type="molecule type" value="Genomic_DNA"/>
</dbReference>
<keyword evidence="2" id="KW-1185">Reference proteome</keyword>
<gene>
    <name evidence="1" type="ORF">VNO77_08905</name>
</gene>
<reference evidence="1 2" key="1">
    <citation type="submission" date="2024-01" db="EMBL/GenBank/DDBJ databases">
        <title>The genomes of 5 underutilized Papilionoideae crops provide insights into root nodulation and disease resistanc.</title>
        <authorList>
            <person name="Jiang F."/>
        </authorList>
    </citation>
    <scope>NUCLEOTIDE SEQUENCE [LARGE SCALE GENOMIC DNA]</scope>
    <source>
        <strain evidence="1">LVBAO_FW01</strain>
        <tissue evidence="1">Leaves</tissue>
    </source>
</reference>
<evidence type="ECO:0000313" key="2">
    <source>
        <dbReference type="Proteomes" id="UP001367508"/>
    </source>
</evidence>
<proteinExistence type="predicted"/>
<name>A0AAN9MAD4_CANGL</name>